<protein>
    <recommendedName>
        <fullName evidence="3 8">3-deoxy-D-manno-octulosonic acid transferase</fullName>
        <shortName evidence="8">Kdo transferase</shortName>
        <ecNumber evidence="2 8">2.4.99.12</ecNumber>
    </recommendedName>
    <alternativeName>
        <fullName evidence="5 8">Lipid IV(A) 3-deoxy-D-manno-octulosonic acid transferase</fullName>
    </alternativeName>
</protein>
<keyword evidence="4 8" id="KW-0808">Transferase</keyword>
<name>A0A521CSB5_9SPHI</name>
<keyword evidence="11" id="KW-1185">Reference proteome</keyword>
<comment type="pathway">
    <text evidence="1 8">Bacterial outer membrane biogenesis; LPS core biosynthesis.</text>
</comment>
<keyword evidence="8" id="KW-0472">Membrane</keyword>
<evidence type="ECO:0000313" key="11">
    <source>
        <dbReference type="Proteomes" id="UP000315971"/>
    </source>
</evidence>
<feature type="domain" description="3-deoxy-D-manno-octulosonic-acid transferase N-terminal" evidence="9">
    <location>
        <begin position="39"/>
        <end position="207"/>
    </location>
</feature>
<dbReference type="PANTHER" id="PTHR42755">
    <property type="entry name" value="3-DEOXY-MANNO-OCTULOSONATE CYTIDYLYLTRANSFERASE"/>
    <property type="match status" value="1"/>
</dbReference>
<evidence type="ECO:0000256" key="8">
    <source>
        <dbReference type="RuleBase" id="RU365103"/>
    </source>
</evidence>
<dbReference type="EMBL" id="FXSZ01000004">
    <property type="protein sequence ID" value="SMO62288.1"/>
    <property type="molecule type" value="Genomic_DNA"/>
</dbReference>
<keyword evidence="8" id="KW-1003">Cell membrane</keyword>
<sequence>MKLIYTISIIAYGLLIKFASLFNKKAQFFVQGRKELLKRIKNSLQSETRPIAWFHFASLGEFEQGRPVLEKLKKERPELAIFMTFFSPSGYEIRKDYPEADYIFYLPLDTPTNAKRFIEIVKPQLVFFTKYEYWYYYFSELKKRRIPLYMISAIFRKQQIFFRWYGGFNRSILTCVTHFFVQDKNSGHLLKSINFTNWTVSGDTRFDRVYANSLNPKHFPVVEAFAENNQIFIAGSTWPKDDELLIELIEKTSQGWKFIIAPHEIKEDKILNLITKTSGIRYSELVNNINSANAKVLIIDNIGMLSSLYSYGDIAYIGGGFSKSGIHNTIEAAVFGMPVLFGPNYQKFKEAVELVEIGAAFPVSNTQAFKQVFQELTSPSKLKAASEKAAEYVKENTQATTTIFEKLSN</sequence>
<dbReference type="OrthoDB" id="9789797at2"/>
<comment type="function">
    <text evidence="8">Involved in lipopolysaccharide (LPS) biosynthesis. Catalyzes the transfer of 3-deoxy-D-manno-octulosonate (Kdo) residue(s) from CMP-Kdo to lipid IV(A), the tetraacyldisaccharide-1,4'-bisphosphate precursor of lipid A.</text>
</comment>
<dbReference type="PANTHER" id="PTHR42755:SF1">
    <property type="entry name" value="3-DEOXY-D-MANNO-OCTULOSONIC ACID TRANSFERASE, MITOCHONDRIAL-RELATED"/>
    <property type="match status" value="1"/>
</dbReference>
<reference evidence="10 11" key="1">
    <citation type="submission" date="2017-05" db="EMBL/GenBank/DDBJ databases">
        <authorList>
            <person name="Varghese N."/>
            <person name="Submissions S."/>
        </authorList>
    </citation>
    <scope>NUCLEOTIDE SEQUENCE [LARGE SCALE GENOMIC DNA]</scope>
    <source>
        <strain evidence="10 11">DSM 21342</strain>
    </source>
</reference>
<comment type="catalytic activity">
    <reaction evidence="6 8">
        <text>lipid IVA (E. coli) + CMP-3-deoxy-beta-D-manno-octulosonate = alpha-Kdo-(2-&gt;6)-lipid IVA (E. coli) + CMP + H(+)</text>
        <dbReference type="Rhea" id="RHEA:28066"/>
        <dbReference type="ChEBI" id="CHEBI:15378"/>
        <dbReference type="ChEBI" id="CHEBI:58603"/>
        <dbReference type="ChEBI" id="CHEBI:60364"/>
        <dbReference type="ChEBI" id="CHEBI:60377"/>
        <dbReference type="ChEBI" id="CHEBI:85987"/>
        <dbReference type="EC" id="2.4.99.12"/>
    </reaction>
</comment>
<dbReference type="InterPro" id="IPR039901">
    <property type="entry name" value="Kdotransferase"/>
</dbReference>
<dbReference type="GO" id="GO:0009245">
    <property type="term" value="P:lipid A biosynthetic process"/>
    <property type="evidence" value="ECO:0007669"/>
    <property type="project" value="TreeGrafter"/>
</dbReference>
<feature type="active site" description="Proton acceptor" evidence="7">
    <location>
        <position position="61"/>
    </location>
</feature>
<dbReference type="AlphaFoldDB" id="A0A521CSB5"/>
<dbReference type="SUPFAM" id="SSF53756">
    <property type="entry name" value="UDP-Glycosyltransferase/glycogen phosphorylase"/>
    <property type="match status" value="1"/>
</dbReference>
<dbReference type="UniPathway" id="UPA00958"/>
<evidence type="ECO:0000256" key="5">
    <source>
        <dbReference type="ARBA" id="ARBA00031445"/>
    </source>
</evidence>
<evidence type="ECO:0000259" key="9">
    <source>
        <dbReference type="Pfam" id="PF04413"/>
    </source>
</evidence>
<dbReference type="InterPro" id="IPR007507">
    <property type="entry name" value="Glycos_transf_N"/>
</dbReference>
<comment type="similarity">
    <text evidence="8">Belongs to the glycosyltransferase group 1 family.</text>
</comment>
<gene>
    <name evidence="10" type="ORF">SAMN06265350_104310</name>
</gene>
<evidence type="ECO:0000256" key="4">
    <source>
        <dbReference type="ARBA" id="ARBA00022679"/>
    </source>
</evidence>
<comment type="subcellular location">
    <subcellularLocation>
        <location evidence="8">Cell membrane</location>
    </subcellularLocation>
</comment>
<evidence type="ECO:0000256" key="1">
    <source>
        <dbReference type="ARBA" id="ARBA00004713"/>
    </source>
</evidence>
<keyword evidence="8" id="KW-0448">Lipopolysaccharide biosynthesis</keyword>
<dbReference type="Pfam" id="PF04413">
    <property type="entry name" value="Glycos_transf_N"/>
    <property type="match status" value="1"/>
</dbReference>
<dbReference type="Gene3D" id="3.40.50.11720">
    <property type="entry name" value="3-Deoxy-D-manno-octulosonic-acid transferase, N-terminal domain"/>
    <property type="match status" value="1"/>
</dbReference>
<dbReference type="InterPro" id="IPR038107">
    <property type="entry name" value="Glycos_transf_N_sf"/>
</dbReference>
<organism evidence="10 11">
    <name type="scientific">Solitalea koreensis</name>
    <dbReference type="NCBI Taxonomy" id="543615"/>
    <lineage>
        <taxon>Bacteria</taxon>
        <taxon>Pseudomonadati</taxon>
        <taxon>Bacteroidota</taxon>
        <taxon>Sphingobacteriia</taxon>
        <taxon>Sphingobacteriales</taxon>
        <taxon>Sphingobacteriaceae</taxon>
        <taxon>Solitalea</taxon>
    </lineage>
</organism>
<dbReference type="RefSeq" id="WP_142603387.1">
    <property type="nucleotide sequence ID" value="NZ_FXSZ01000004.1"/>
</dbReference>
<evidence type="ECO:0000313" key="10">
    <source>
        <dbReference type="EMBL" id="SMO62288.1"/>
    </source>
</evidence>
<evidence type="ECO:0000256" key="3">
    <source>
        <dbReference type="ARBA" id="ARBA00019077"/>
    </source>
</evidence>
<dbReference type="GO" id="GO:0005886">
    <property type="term" value="C:plasma membrane"/>
    <property type="evidence" value="ECO:0007669"/>
    <property type="project" value="UniProtKB-SubCell"/>
</dbReference>
<dbReference type="EC" id="2.4.99.12" evidence="2 8"/>
<dbReference type="Gene3D" id="3.40.50.2000">
    <property type="entry name" value="Glycogen Phosphorylase B"/>
    <property type="match status" value="1"/>
</dbReference>
<proteinExistence type="inferred from homology"/>
<dbReference type="GO" id="GO:0043842">
    <property type="term" value="F:Kdo transferase activity"/>
    <property type="evidence" value="ECO:0007669"/>
    <property type="project" value="UniProtKB-EC"/>
</dbReference>
<evidence type="ECO:0000256" key="2">
    <source>
        <dbReference type="ARBA" id="ARBA00012621"/>
    </source>
</evidence>
<evidence type="ECO:0000256" key="6">
    <source>
        <dbReference type="ARBA" id="ARBA00049183"/>
    </source>
</evidence>
<evidence type="ECO:0000256" key="7">
    <source>
        <dbReference type="PIRSR" id="PIRSR639901-1"/>
    </source>
</evidence>
<accession>A0A521CSB5</accession>
<dbReference type="GO" id="GO:0009244">
    <property type="term" value="P:lipopolysaccharide core region biosynthetic process"/>
    <property type="evidence" value="ECO:0007669"/>
    <property type="project" value="UniProtKB-UniRule"/>
</dbReference>
<dbReference type="Proteomes" id="UP000315971">
    <property type="component" value="Unassembled WGS sequence"/>
</dbReference>